<keyword evidence="9" id="KW-1185">Reference proteome</keyword>
<evidence type="ECO:0000313" key="8">
    <source>
        <dbReference type="EMBL" id="KAG0265513.1"/>
    </source>
</evidence>
<gene>
    <name evidence="8" type="ORF">DFQ27_000592</name>
</gene>
<accession>A0A9P6U9J7</accession>
<dbReference type="InterPro" id="IPR009044">
    <property type="entry name" value="ssDNA-bd_transcriptional_reg"/>
</dbReference>
<evidence type="ECO:0000313" key="9">
    <source>
        <dbReference type="Proteomes" id="UP000807716"/>
    </source>
</evidence>
<dbReference type="OrthoDB" id="2505440at2759"/>
<comment type="similarity">
    <text evidence="2">Belongs to the transcriptional coactivator PC4 family.</text>
</comment>
<evidence type="ECO:0000256" key="2">
    <source>
        <dbReference type="ARBA" id="ARBA00009001"/>
    </source>
</evidence>
<evidence type="ECO:0000256" key="1">
    <source>
        <dbReference type="ARBA" id="ARBA00004123"/>
    </source>
</evidence>
<sequence length="79" mass="9198">MPKRPRQVNEAGSEFYLGPKKRITVRAWKGVPLVDIREYWKDDEDVEKPSKKGISLTADQFRDLLKYADEISNVLDSME</sequence>
<evidence type="ECO:0000259" key="7">
    <source>
        <dbReference type="Pfam" id="PF02229"/>
    </source>
</evidence>
<comment type="subcellular location">
    <subcellularLocation>
        <location evidence="1">Nucleus</location>
    </subcellularLocation>
</comment>
<dbReference type="GO" id="GO:0003677">
    <property type="term" value="F:DNA binding"/>
    <property type="evidence" value="ECO:0007669"/>
    <property type="project" value="UniProtKB-KW"/>
</dbReference>
<dbReference type="GO" id="GO:0003713">
    <property type="term" value="F:transcription coactivator activity"/>
    <property type="evidence" value="ECO:0007669"/>
    <property type="project" value="InterPro"/>
</dbReference>
<dbReference type="AlphaFoldDB" id="A0A9P6U9J7"/>
<dbReference type="EMBL" id="JAAAJB010000115">
    <property type="protein sequence ID" value="KAG0265513.1"/>
    <property type="molecule type" value="Genomic_DNA"/>
</dbReference>
<dbReference type="SUPFAM" id="SSF54447">
    <property type="entry name" value="ssDNA-binding transcriptional regulator domain"/>
    <property type="match status" value="1"/>
</dbReference>
<dbReference type="Gene3D" id="2.30.31.10">
    <property type="entry name" value="Transcriptional Coactivator Pc4, Chain A"/>
    <property type="match status" value="1"/>
</dbReference>
<evidence type="ECO:0000256" key="4">
    <source>
        <dbReference type="ARBA" id="ARBA00023125"/>
    </source>
</evidence>
<dbReference type="Pfam" id="PF02229">
    <property type="entry name" value="PC4"/>
    <property type="match status" value="1"/>
</dbReference>
<dbReference type="InterPro" id="IPR045125">
    <property type="entry name" value="Sub1/Tcp4-like"/>
</dbReference>
<keyword evidence="5" id="KW-0804">Transcription</keyword>
<comment type="caution">
    <text evidence="8">The sequence shown here is derived from an EMBL/GenBank/DDBJ whole genome shotgun (WGS) entry which is preliminary data.</text>
</comment>
<protein>
    <recommendedName>
        <fullName evidence="7">Transcriptional coactivator p15 (PC4) C-terminal domain-containing protein</fullName>
    </recommendedName>
</protein>
<keyword evidence="4" id="KW-0238">DNA-binding</keyword>
<evidence type="ECO:0000256" key="3">
    <source>
        <dbReference type="ARBA" id="ARBA00023015"/>
    </source>
</evidence>
<organism evidence="8 9">
    <name type="scientific">Actinomortierella ambigua</name>
    <dbReference type="NCBI Taxonomy" id="1343610"/>
    <lineage>
        <taxon>Eukaryota</taxon>
        <taxon>Fungi</taxon>
        <taxon>Fungi incertae sedis</taxon>
        <taxon>Mucoromycota</taxon>
        <taxon>Mortierellomycotina</taxon>
        <taxon>Mortierellomycetes</taxon>
        <taxon>Mortierellales</taxon>
        <taxon>Mortierellaceae</taxon>
        <taxon>Actinomortierella</taxon>
    </lineage>
</organism>
<evidence type="ECO:0000256" key="6">
    <source>
        <dbReference type="ARBA" id="ARBA00023242"/>
    </source>
</evidence>
<dbReference type="GO" id="GO:0060261">
    <property type="term" value="P:positive regulation of transcription initiation by RNA polymerase II"/>
    <property type="evidence" value="ECO:0007669"/>
    <property type="project" value="InterPro"/>
</dbReference>
<name>A0A9P6U9J7_9FUNG</name>
<keyword evidence="6" id="KW-0539">Nucleus</keyword>
<dbReference type="GO" id="GO:0005634">
    <property type="term" value="C:nucleus"/>
    <property type="evidence" value="ECO:0007669"/>
    <property type="project" value="UniProtKB-SubCell"/>
</dbReference>
<dbReference type="InterPro" id="IPR003173">
    <property type="entry name" value="PC4_C"/>
</dbReference>
<keyword evidence="3" id="KW-0805">Transcription regulation</keyword>
<dbReference type="PANTHER" id="PTHR13215">
    <property type="entry name" value="RNA POLYMERASE II TRANSCRIPTIONAL COACTIVATOR"/>
    <property type="match status" value="1"/>
</dbReference>
<reference evidence="8" key="1">
    <citation type="journal article" date="2020" name="Fungal Divers.">
        <title>Resolving the Mortierellaceae phylogeny through synthesis of multi-gene phylogenetics and phylogenomics.</title>
        <authorList>
            <person name="Vandepol N."/>
            <person name="Liber J."/>
            <person name="Desiro A."/>
            <person name="Na H."/>
            <person name="Kennedy M."/>
            <person name="Barry K."/>
            <person name="Grigoriev I.V."/>
            <person name="Miller A.N."/>
            <person name="O'Donnell K."/>
            <person name="Stajich J.E."/>
            <person name="Bonito G."/>
        </authorList>
    </citation>
    <scope>NUCLEOTIDE SEQUENCE</scope>
    <source>
        <strain evidence="8">BC1065</strain>
    </source>
</reference>
<proteinExistence type="inferred from homology"/>
<evidence type="ECO:0000256" key="5">
    <source>
        <dbReference type="ARBA" id="ARBA00023163"/>
    </source>
</evidence>
<feature type="domain" description="Transcriptional coactivator p15 (PC4) C-terminal" evidence="7">
    <location>
        <begin position="17"/>
        <end position="66"/>
    </location>
</feature>
<dbReference type="Proteomes" id="UP000807716">
    <property type="component" value="Unassembled WGS sequence"/>
</dbReference>